<organism evidence="2 3">
    <name type="scientific">Liparis tanakae</name>
    <name type="common">Tanaka's snailfish</name>
    <dbReference type="NCBI Taxonomy" id="230148"/>
    <lineage>
        <taxon>Eukaryota</taxon>
        <taxon>Metazoa</taxon>
        <taxon>Chordata</taxon>
        <taxon>Craniata</taxon>
        <taxon>Vertebrata</taxon>
        <taxon>Euteleostomi</taxon>
        <taxon>Actinopterygii</taxon>
        <taxon>Neopterygii</taxon>
        <taxon>Teleostei</taxon>
        <taxon>Neoteleostei</taxon>
        <taxon>Acanthomorphata</taxon>
        <taxon>Eupercaria</taxon>
        <taxon>Perciformes</taxon>
        <taxon>Cottioidei</taxon>
        <taxon>Cottales</taxon>
        <taxon>Liparidae</taxon>
        <taxon>Liparis</taxon>
    </lineage>
</organism>
<dbReference type="Proteomes" id="UP000314294">
    <property type="component" value="Unassembled WGS sequence"/>
</dbReference>
<evidence type="ECO:0000313" key="2">
    <source>
        <dbReference type="EMBL" id="TNN42716.1"/>
    </source>
</evidence>
<evidence type="ECO:0000313" key="3">
    <source>
        <dbReference type="Proteomes" id="UP000314294"/>
    </source>
</evidence>
<protein>
    <submittedName>
        <fullName evidence="2">Uncharacterized protein</fullName>
    </submittedName>
</protein>
<sequence length="72" mass="7829">MRFWLLSWADWKLLTTRHGTPSRRITGDSTTSLASGLFSSPSTSVRWNSPMGPSAGGVMLSDMGPVTLETRS</sequence>
<accession>A0A4Z2FN92</accession>
<name>A0A4Z2FN92_9TELE</name>
<feature type="region of interest" description="Disordered" evidence="1">
    <location>
        <begin position="44"/>
        <end position="72"/>
    </location>
</feature>
<keyword evidence="3" id="KW-1185">Reference proteome</keyword>
<reference evidence="2 3" key="1">
    <citation type="submission" date="2019-03" db="EMBL/GenBank/DDBJ databases">
        <title>First draft genome of Liparis tanakae, snailfish: a comprehensive survey of snailfish specific genes.</title>
        <authorList>
            <person name="Kim W."/>
            <person name="Song I."/>
            <person name="Jeong J.-H."/>
            <person name="Kim D."/>
            <person name="Kim S."/>
            <person name="Ryu S."/>
            <person name="Song J.Y."/>
            <person name="Lee S.K."/>
        </authorList>
    </citation>
    <scope>NUCLEOTIDE SEQUENCE [LARGE SCALE GENOMIC DNA]</scope>
    <source>
        <tissue evidence="2">Muscle</tissue>
    </source>
</reference>
<dbReference type="AlphaFoldDB" id="A0A4Z2FN92"/>
<comment type="caution">
    <text evidence="2">The sequence shown here is derived from an EMBL/GenBank/DDBJ whole genome shotgun (WGS) entry which is preliminary data.</text>
</comment>
<gene>
    <name evidence="2" type="ORF">EYF80_047109</name>
</gene>
<proteinExistence type="predicted"/>
<evidence type="ECO:0000256" key="1">
    <source>
        <dbReference type="SAM" id="MobiDB-lite"/>
    </source>
</evidence>
<dbReference type="EMBL" id="SRLO01001018">
    <property type="protein sequence ID" value="TNN42716.1"/>
    <property type="molecule type" value="Genomic_DNA"/>
</dbReference>